<dbReference type="OrthoDB" id="2990728at2"/>
<keyword evidence="4 6" id="KW-0472">Membrane</keyword>
<evidence type="ECO:0000256" key="3">
    <source>
        <dbReference type="ARBA" id="ARBA00022989"/>
    </source>
</evidence>
<feature type="region of interest" description="Disordered" evidence="5">
    <location>
        <begin position="122"/>
        <end position="141"/>
    </location>
</feature>
<evidence type="ECO:0000256" key="1">
    <source>
        <dbReference type="ARBA" id="ARBA00022475"/>
    </source>
</evidence>
<evidence type="ECO:0000259" key="7">
    <source>
        <dbReference type="Pfam" id="PF06305"/>
    </source>
</evidence>
<accession>U4TQP4</accession>
<gene>
    <name evidence="8" type="ORF">L248_0218</name>
</gene>
<sequence length="141" mass="15264">MQKQVRLIVSVALTLVIVIFAVLNVDNAAINFGFAQIQLPLVLIIIGAAFLGIVITALVSIGQQNDLKKQVKEADKRVAEADKAQEVAVKTAVAAETDRMTAEMNAALAEKDDQIKALQRRTNELTQQQGQMPKPTPTEEG</sequence>
<feature type="domain" description="Lipopolysaccharide assembly protein A" evidence="7">
    <location>
        <begin position="24"/>
        <end position="84"/>
    </location>
</feature>
<evidence type="ECO:0000313" key="9">
    <source>
        <dbReference type="Proteomes" id="UP000030647"/>
    </source>
</evidence>
<dbReference type="PANTHER" id="PTHR41335">
    <property type="entry name" value="MEMBRANE PROTEIN-RELATED"/>
    <property type="match status" value="1"/>
</dbReference>
<evidence type="ECO:0000313" key="8">
    <source>
        <dbReference type="EMBL" id="ERL66539.1"/>
    </source>
</evidence>
<evidence type="ECO:0000256" key="4">
    <source>
        <dbReference type="ARBA" id="ARBA00023136"/>
    </source>
</evidence>
<keyword evidence="3 6" id="KW-1133">Transmembrane helix</keyword>
<evidence type="ECO:0000256" key="5">
    <source>
        <dbReference type="SAM" id="MobiDB-lite"/>
    </source>
</evidence>
<evidence type="ECO:0000256" key="2">
    <source>
        <dbReference type="ARBA" id="ARBA00022692"/>
    </source>
</evidence>
<name>U4TQP4_9LACO</name>
<dbReference type="HOGENOM" id="CLU_142842_1_1_9"/>
<keyword evidence="1" id="KW-1003">Cell membrane</keyword>
<dbReference type="STRING" id="1231336.L248_0218"/>
<keyword evidence="9" id="KW-1185">Reference proteome</keyword>
<evidence type="ECO:0000256" key="6">
    <source>
        <dbReference type="SAM" id="Phobius"/>
    </source>
</evidence>
<keyword evidence="2 6" id="KW-0812">Transmembrane</keyword>
<proteinExistence type="predicted"/>
<reference evidence="9" key="1">
    <citation type="journal article" date="2013" name="Genome Announc.">
        <title>Whole-Genome Sequencing of Lactobacillus shenzhenensis Strain LY-73T.</title>
        <authorList>
            <person name="Lin Z."/>
            <person name="Liu Z."/>
            <person name="Yang R."/>
            <person name="Zou Y."/>
            <person name="Wan D."/>
            <person name="Chen J."/>
            <person name="Guo M."/>
            <person name="Zhao J."/>
            <person name="Fang C."/>
            <person name="Yang R."/>
            <person name="Liu F."/>
        </authorList>
    </citation>
    <scope>NUCLEOTIDE SEQUENCE [LARGE SCALE GENOMIC DNA]</scope>
    <source>
        <strain evidence="9">LY-73</strain>
    </source>
</reference>
<dbReference type="EMBL" id="KI271582">
    <property type="protein sequence ID" value="ERL66539.1"/>
    <property type="molecule type" value="Genomic_DNA"/>
</dbReference>
<dbReference type="Proteomes" id="UP000030647">
    <property type="component" value="Unassembled WGS sequence"/>
</dbReference>
<dbReference type="Pfam" id="PF06305">
    <property type="entry name" value="LapA_dom"/>
    <property type="match status" value="1"/>
</dbReference>
<dbReference type="eggNOG" id="COG5416">
    <property type="taxonomic scope" value="Bacteria"/>
</dbReference>
<dbReference type="AlphaFoldDB" id="U4TQP4"/>
<protein>
    <recommendedName>
        <fullName evidence="7">Lipopolysaccharide assembly protein A domain-containing protein</fullName>
    </recommendedName>
</protein>
<dbReference type="GO" id="GO:0005886">
    <property type="term" value="C:plasma membrane"/>
    <property type="evidence" value="ECO:0007669"/>
    <property type="project" value="InterPro"/>
</dbReference>
<dbReference type="InterPro" id="IPR010445">
    <property type="entry name" value="LapA_dom"/>
</dbReference>
<feature type="transmembrane region" description="Helical" evidence="6">
    <location>
        <begin position="7"/>
        <end position="25"/>
    </location>
</feature>
<organism evidence="8 9">
    <name type="scientific">Schleiferilactobacillus shenzhenensis LY-73</name>
    <dbReference type="NCBI Taxonomy" id="1231336"/>
    <lineage>
        <taxon>Bacteria</taxon>
        <taxon>Bacillati</taxon>
        <taxon>Bacillota</taxon>
        <taxon>Bacilli</taxon>
        <taxon>Lactobacillales</taxon>
        <taxon>Lactobacillaceae</taxon>
        <taxon>Schleiferilactobacillus</taxon>
    </lineage>
</organism>
<dbReference type="PANTHER" id="PTHR41335:SF1">
    <property type="entry name" value="MEMBRANE PROTEIN"/>
    <property type="match status" value="1"/>
</dbReference>
<dbReference type="RefSeq" id="WP_022528165.1">
    <property type="nucleotide sequence ID" value="NZ_KI271582.1"/>
</dbReference>
<feature type="transmembrane region" description="Helical" evidence="6">
    <location>
        <begin position="37"/>
        <end position="62"/>
    </location>
</feature>